<evidence type="ECO:0000256" key="9">
    <source>
        <dbReference type="SAM" id="SignalP"/>
    </source>
</evidence>
<dbReference type="SUPFAM" id="SSF50630">
    <property type="entry name" value="Acid proteases"/>
    <property type="match status" value="1"/>
</dbReference>
<dbReference type="InterPro" id="IPR032799">
    <property type="entry name" value="TAXi_C"/>
</dbReference>
<dbReference type="Pfam" id="PF14541">
    <property type="entry name" value="TAXi_C"/>
    <property type="match status" value="1"/>
</dbReference>
<keyword evidence="3" id="KW-0964">Secreted</keyword>
<dbReference type="InterPro" id="IPR001969">
    <property type="entry name" value="Aspartic_peptidase_AS"/>
</dbReference>
<keyword evidence="8" id="KW-0325">Glycoprotein</keyword>
<dbReference type="Pfam" id="PF14543">
    <property type="entry name" value="TAXi_N"/>
    <property type="match status" value="1"/>
</dbReference>
<feature type="signal peptide" evidence="9">
    <location>
        <begin position="1"/>
        <end position="30"/>
    </location>
</feature>
<comment type="subcellular location">
    <subcellularLocation>
        <location evidence="1">Secreted</location>
    </subcellularLocation>
</comment>
<dbReference type="FunFam" id="2.40.70.10:FF:000016">
    <property type="entry name" value="Probable aspartic protease At2g35615"/>
    <property type="match status" value="1"/>
</dbReference>
<name>A0AAW2SN11_9LAMI</name>
<evidence type="ECO:0000256" key="2">
    <source>
        <dbReference type="ARBA" id="ARBA00007447"/>
    </source>
</evidence>
<dbReference type="EMBL" id="JACGWN010000016">
    <property type="protein sequence ID" value="KAL0393812.1"/>
    <property type="molecule type" value="Genomic_DNA"/>
</dbReference>
<keyword evidence="7" id="KW-0378">Hydrolase</keyword>
<gene>
    <name evidence="11" type="ORF">Slati_4347400</name>
</gene>
<evidence type="ECO:0000256" key="5">
    <source>
        <dbReference type="ARBA" id="ARBA00022729"/>
    </source>
</evidence>
<accession>A0AAW2SN11</accession>
<comment type="caution">
    <text evidence="11">The sequence shown here is derived from an EMBL/GenBank/DDBJ whole genome shotgun (WGS) entry which is preliminary data.</text>
</comment>
<dbReference type="GO" id="GO:0004190">
    <property type="term" value="F:aspartic-type endopeptidase activity"/>
    <property type="evidence" value="ECO:0007669"/>
    <property type="project" value="UniProtKB-KW"/>
</dbReference>
<feature type="domain" description="Peptidase A1" evidence="10">
    <location>
        <begin position="101"/>
        <end position="446"/>
    </location>
</feature>
<keyword evidence="5 9" id="KW-0732">Signal</keyword>
<dbReference type="CDD" id="cd05476">
    <property type="entry name" value="pepsin_A_like_plant"/>
    <property type="match status" value="1"/>
</dbReference>
<evidence type="ECO:0000256" key="4">
    <source>
        <dbReference type="ARBA" id="ARBA00022670"/>
    </source>
</evidence>
<dbReference type="Gene3D" id="2.40.70.10">
    <property type="entry name" value="Acid Proteases"/>
    <property type="match status" value="2"/>
</dbReference>
<dbReference type="InterPro" id="IPR033121">
    <property type="entry name" value="PEPTIDASE_A1"/>
</dbReference>
<proteinExistence type="inferred from homology"/>
<dbReference type="PROSITE" id="PS00141">
    <property type="entry name" value="ASP_PROTEASE"/>
    <property type="match status" value="2"/>
</dbReference>
<reference evidence="11" key="2">
    <citation type="journal article" date="2024" name="Plant">
        <title>Genomic evolution and insights into agronomic trait innovations of Sesamum species.</title>
        <authorList>
            <person name="Miao H."/>
            <person name="Wang L."/>
            <person name="Qu L."/>
            <person name="Liu H."/>
            <person name="Sun Y."/>
            <person name="Le M."/>
            <person name="Wang Q."/>
            <person name="Wei S."/>
            <person name="Zheng Y."/>
            <person name="Lin W."/>
            <person name="Duan Y."/>
            <person name="Cao H."/>
            <person name="Xiong S."/>
            <person name="Wang X."/>
            <person name="Wei L."/>
            <person name="Li C."/>
            <person name="Ma Q."/>
            <person name="Ju M."/>
            <person name="Zhao R."/>
            <person name="Li G."/>
            <person name="Mu C."/>
            <person name="Tian Q."/>
            <person name="Mei H."/>
            <person name="Zhang T."/>
            <person name="Gao T."/>
            <person name="Zhang H."/>
        </authorList>
    </citation>
    <scope>NUCLEOTIDE SEQUENCE</scope>
    <source>
        <strain evidence="11">KEN1</strain>
    </source>
</reference>
<evidence type="ECO:0000256" key="6">
    <source>
        <dbReference type="ARBA" id="ARBA00022750"/>
    </source>
</evidence>
<evidence type="ECO:0000256" key="1">
    <source>
        <dbReference type="ARBA" id="ARBA00004613"/>
    </source>
</evidence>
<dbReference type="GO" id="GO:0006508">
    <property type="term" value="P:proteolysis"/>
    <property type="evidence" value="ECO:0007669"/>
    <property type="project" value="UniProtKB-KW"/>
</dbReference>
<keyword evidence="6" id="KW-0064">Aspartyl protease</keyword>
<evidence type="ECO:0000259" key="10">
    <source>
        <dbReference type="PROSITE" id="PS51767"/>
    </source>
</evidence>
<reference evidence="11" key="1">
    <citation type="submission" date="2020-06" db="EMBL/GenBank/DDBJ databases">
        <authorList>
            <person name="Li T."/>
            <person name="Hu X."/>
            <person name="Zhang T."/>
            <person name="Song X."/>
            <person name="Zhang H."/>
            <person name="Dai N."/>
            <person name="Sheng W."/>
            <person name="Hou X."/>
            <person name="Wei L."/>
        </authorList>
    </citation>
    <scope>NUCLEOTIDE SEQUENCE</scope>
    <source>
        <strain evidence="11">KEN1</strain>
        <tissue evidence="11">Leaf</tissue>
    </source>
</reference>
<sequence length="454" mass="48844">MAIYYKPLSLVLATLLLLLSSISLISLSEATKNGGVTLDLIHRDSHLSPSYNPSTTRFERLRSSFRRSIQRQSALRSASFKSASKSPDSFESTLTPIGGEYLIKINIGTPPVEILAIADTGSDLTWTQCVPCTQCYKQNAPLFDPTKTTTYRSVSCTSQQCQSLAAESSSCDKSNRCLYQVSYGDSSYSNGDIAVETFTFDSSTSKESVVFPKVVFGCGHDNDGTFDKTASGIVGLGGGAVSIVRQLGATIGGKFSYCLTTLDSKSSSKISFGPNAIVTGPNVSSTPMVQKSPDTFYYLTLEGVSVGNEALAYNYIPNSNSKASVEEGNIIIDSGTTLTFLPSSLYEELESTLEKSISGNRVSDPQGLFGLCYKLPSNGKINAPPIIAHFTGADVELTQESTFLEVEEGVACLTFVPSQDLAIFGNLHQMNFVIGYDLENKKVEFLPTDCSKPQ</sequence>
<dbReference type="AlphaFoldDB" id="A0AAW2SN11"/>
<evidence type="ECO:0000256" key="8">
    <source>
        <dbReference type="ARBA" id="ARBA00023180"/>
    </source>
</evidence>
<evidence type="ECO:0000256" key="3">
    <source>
        <dbReference type="ARBA" id="ARBA00022525"/>
    </source>
</evidence>
<dbReference type="PROSITE" id="PS51767">
    <property type="entry name" value="PEPTIDASE_A1"/>
    <property type="match status" value="1"/>
</dbReference>
<dbReference type="InterPro" id="IPR021109">
    <property type="entry name" value="Peptidase_aspartic_dom_sf"/>
</dbReference>
<keyword evidence="4" id="KW-0645">Protease</keyword>
<evidence type="ECO:0000313" key="11">
    <source>
        <dbReference type="EMBL" id="KAL0393812.1"/>
    </source>
</evidence>
<dbReference type="PANTHER" id="PTHR47967">
    <property type="entry name" value="OS07G0603500 PROTEIN-RELATED"/>
    <property type="match status" value="1"/>
</dbReference>
<dbReference type="InterPro" id="IPR032861">
    <property type="entry name" value="TAXi_N"/>
</dbReference>
<dbReference type="InterPro" id="IPR051708">
    <property type="entry name" value="Plant_Aspart_Prot_A1"/>
</dbReference>
<protein>
    <submittedName>
        <fullName evidence="11">Aspartic proteinase CDR1</fullName>
    </submittedName>
</protein>
<dbReference type="InterPro" id="IPR034161">
    <property type="entry name" value="Pepsin-like_plant"/>
</dbReference>
<evidence type="ECO:0000256" key="7">
    <source>
        <dbReference type="ARBA" id="ARBA00022801"/>
    </source>
</evidence>
<feature type="chain" id="PRO_5043901458" evidence="9">
    <location>
        <begin position="31"/>
        <end position="454"/>
    </location>
</feature>
<organism evidence="11">
    <name type="scientific">Sesamum latifolium</name>
    <dbReference type="NCBI Taxonomy" id="2727402"/>
    <lineage>
        <taxon>Eukaryota</taxon>
        <taxon>Viridiplantae</taxon>
        <taxon>Streptophyta</taxon>
        <taxon>Embryophyta</taxon>
        <taxon>Tracheophyta</taxon>
        <taxon>Spermatophyta</taxon>
        <taxon>Magnoliopsida</taxon>
        <taxon>eudicotyledons</taxon>
        <taxon>Gunneridae</taxon>
        <taxon>Pentapetalae</taxon>
        <taxon>asterids</taxon>
        <taxon>lamiids</taxon>
        <taxon>Lamiales</taxon>
        <taxon>Pedaliaceae</taxon>
        <taxon>Sesamum</taxon>
    </lineage>
</organism>
<comment type="similarity">
    <text evidence="2">Belongs to the peptidase A1 family.</text>
</comment>
<dbReference type="PANTHER" id="PTHR47967:SF128">
    <property type="entry name" value="ASPARTIC PROTEINASE CDR1-LIKE"/>
    <property type="match status" value="1"/>
</dbReference>
<dbReference type="FunFam" id="2.40.70.10:FF:000050">
    <property type="entry name" value="Aspartic proteinase CDR1"/>
    <property type="match status" value="1"/>
</dbReference>
<dbReference type="GO" id="GO:0005576">
    <property type="term" value="C:extracellular region"/>
    <property type="evidence" value="ECO:0007669"/>
    <property type="project" value="UniProtKB-SubCell"/>
</dbReference>